<proteinExistence type="predicted"/>
<dbReference type="EMBL" id="JBBPBK010000009">
    <property type="protein sequence ID" value="KAK9278249.1"/>
    <property type="molecule type" value="Genomic_DNA"/>
</dbReference>
<organism evidence="2 3">
    <name type="scientific">Liquidambar formosana</name>
    <name type="common">Formosan gum</name>
    <dbReference type="NCBI Taxonomy" id="63359"/>
    <lineage>
        <taxon>Eukaryota</taxon>
        <taxon>Viridiplantae</taxon>
        <taxon>Streptophyta</taxon>
        <taxon>Embryophyta</taxon>
        <taxon>Tracheophyta</taxon>
        <taxon>Spermatophyta</taxon>
        <taxon>Magnoliopsida</taxon>
        <taxon>eudicotyledons</taxon>
        <taxon>Gunneridae</taxon>
        <taxon>Pentapetalae</taxon>
        <taxon>Saxifragales</taxon>
        <taxon>Altingiaceae</taxon>
        <taxon>Liquidambar</taxon>
    </lineage>
</organism>
<accession>A0AAP0RHZ3</accession>
<evidence type="ECO:0000313" key="2">
    <source>
        <dbReference type="EMBL" id="KAK9278249.1"/>
    </source>
</evidence>
<dbReference type="AlphaFoldDB" id="A0AAP0RHZ3"/>
<feature type="region of interest" description="Disordered" evidence="1">
    <location>
        <begin position="60"/>
        <end position="95"/>
    </location>
</feature>
<evidence type="ECO:0000313" key="3">
    <source>
        <dbReference type="Proteomes" id="UP001415857"/>
    </source>
</evidence>
<name>A0AAP0RHZ3_LIQFO</name>
<evidence type="ECO:0000256" key="1">
    <source>
        <dbReference type="SAM" id="MobiDB-lite"/>
    </source>
</evidence>
<sequence>MAVFAASGLVRHTVATPVSTVIHKIIDNDPIREGDVAILGPVVTDTKIAQQITRWPTRRQPDLWTTKPHPLNRPRALHGRSDPLPGSYGQWRSKDASSTINRNPLRFQFYTYLHVQTGPNSIGIIQ</sequence>
<gene>
    <name evidence="2" type="ORF">L1049_027812</name>
</gene>
<keyword evidence="3" id="KW-1185">Reference proteome</keyword>
<reference evidence="2 3" key="1">
    <citation type="journal article" date="2024" name="Plant J.">
        <title>Genome sequences and population genomics reveal climatic adaptation and genomic divergence between two closely related sweetgum species.</title>
        <authorList>
            <person name="Xu W.Q."/>
            <person name="Ren C.Q."/>
            <person name="Zhang X.Y."/>
            <person name="Comes H.P."/>
            <person name="Liu X.H."/>
            <person name="Li Y.G."/>
            <person name="Kettle C.J."/>
            <person name="Jalonen R."/>
            <person name="Gaisberger H."/>
            <person name="Ma Y.Z."/>
            <person name="Qiu Y.X."/>
        </authorList>
    </citation>
    <scope>NUCLEOTIDE SEQUENCE [LARGE SCALE GENOMIC DNA]</scope>
    <source>
        <strain evidence="2">Hangzhou</strain>
    </source>
</reference>
<comment type="caution">
    <text evidence="2">The sequence shown here is derived from an EMBL/GenBank/DDBJ whole genome shotgun (WGS) entry which is preliminary data.</text>
</comment>
<dbReference type="Proteomes" id="UP001415857">
    <property type="component" value="Unassembled WGS sequence"/>
</dbReference>
<protein>
    <submittedName>
        <fullName evidence="2">Uncharacterized protein</fullName>
    </submittedName>
</protein>